<gene>
    <name evidence="1" type="ORF">IV66_GL000358</name>
</gene>
<dbReference type="STRING" id="449659.IV66_GL000358"/>
<organism evidence="1 2">
    <name type="scientific">Ligilactobacillus pobuzihii</name>
    <dbReference type="NCBI Taxonomy" id="449659"/>
    <lineage>
        <taxon>Bacteria</taxon>
        <taxon>Bacillati</taxon>
        <taxon>Bacillota</taxon>
        <taxon>Bacilli</taxon>
        <taxon>Lactobacillales</taxon>
        <taxon>Lactobacillaceae</taxon>
        <taxon>Ligilactobacillus</taxon>
    </lineage>
</organism>
<dbReference type="OrthoDB" id="9930511at2"/>
<dbReference type="Proteomes" id="UP000051886">
    <property type="component" value="Unassembled WGS sequence"/>
</dbReference>
<accession>A0A0R2LIY5</accession>
<dbReference type="RefSeq" id="WP_017867595.1">
    <property type="nucleotide sequence ID" value="NZ_BJYB01000002.1"/>
</dbReference>
<comment type="caution">
    <text evidence="1">The sequence shown here is derived from an EMBL/GenBank/DDBJ whole genome shotgun (WGS) entry which is preliminary data.</text>
</comment>
<proteinExistence type="predicted"/>
<dbReference type="EMBL" id="JQCN01000052">
    <property type="protein sequence ID" value="KRN98068.1"/>
    <property type="molecule type" value="Genomic_DNA"/>
</dbReference>
<evidence type="ECO:0000313" key="1">
    <source>
        <dbReference type="EMBL" id="KRN98068.1"/>
    </source>
</evidence>
<dbReference type="PATRIC" id="fig|449659.4.peg.357"/>
<keyword evidence="2" id="KW-1185">Reference proteome</keyword>
<sequence length="86" mass="10405">MENYSEIGHMVGYWLFTDPQTLSVLQIFEKDNSRHKYVLKAEQFMRLLDDVESYMKQKRKVQNQADDYRLLAKQRGIEHFLSEFEV</sequence>
<protein>
    <submittedName>
        <fullName evidence="1">Uncharacterized protein</fullName>
    </submittedName>
</protein>
<reference evidence="1 2" key="1">
    <citation type="journal article" date="2015" name="Genome Announc.">
        <title>Expanding the biotechnology potential of lactobacilli through comparative genomics of 213 strains and associated genera.</title>
        <authorList>
            <person name="Sun Z."/>
            <person name="Harris H.M."/>
            <person name="McCann A."/>
            <person name="Guo C."/>
            <person name="Argimon S."/>
            <person name="Zhang W."/>
            <person name="Yang X."/>
            <person name="Jeffery I.B."/>
            <person name="Cooney J.C."/>
            <person name="Kagawa T.F."/>
            <person name="Liu W."/>
            <person name="Song Y."/>
            <person name="Salvetti E."/>
            <person name="Wrobel A."/>
            <person name="Rasinkangas P."/>
            <person name="Parkhill J."/>
            <person name="Rea M.C."/>
            <person name="O'Sullivan O."/>
            <person name="Ritari J."/>
            <person name="Douillard F.P."/>
            <person name="Paul Ross R."/>
            <person name="Yang R."/>
            <person name="Briner A.E."/>
            <person name="Felis G.E."/>
            <person name="de Vos W.M."/>
            <person name="Barrangou R."/>
            <person name="Klaenhammer T.R."/>
            <person name="Caufield P.W."/>
            <person name="Cui Y."/>
            <person name="Zhang H."/>
            <person name="O'Toole P.W."/>
        </authorList>
    </citation>
    <scope>NUCLEOTIDE SEQUENCE [LARGE SCALE GENOMIC DNA]</scope>
    <source>
        <strain evidence="1 2">NBRC 103219</strain>
    </source>
</reference>
<name>A0A0R2LIY5_9LACO</name>
<evidence type="ECO:0000313" key="2">
    <source>
        <dbReference type="Proteomes" id="UP000051886"/>
    </source>
</evidence>
<dbReference type="AlphaFoldDB" id="A0A0R2LIY5"/>